<evidence type="ECO:0000256" key="6">
    <source>
        <dbReference type="ARBA" id="ARBA00022960"/>
    </source>
</evidence>
<dbReference type="PANTHER" id="PTHR43024">
    <property type="entry name" value="UDP-N-ACETYLMURAMOYL-TRIPEPTIDE--D-ALANYL-D-ALANINE LIGASE"/>
    <property type="match status" value="1"/>
</dbReference>
<evidence type="ECO:0000313" key="16">
    <source>
        <dbReference type="Proteomes" id="UP000587760"/>
    </source>
</evidence>
<comment type="subcellular location">
    <subcellularLocation>
        <location evidence="10 11">Cytoplasm</location>
    </subcellularLocation>
</comment>
<protein>
    <recommendedName>
        <fullName evidence="10 11">UDP-N-acetylmuramoyl-tripeptide--D-alanyl-D-alanine ligase</fullName>
        <ecNumber evidence="10 11">6.3.2.10</ecNumber>
    </recommendedName>
    <alternativeName>
        <fullName evidence="10">D-alanyl-D-alanine-adding enzyme</fullName>
    </alternativeName>
</protein>
<dbReference type="GO" id="GO:0008360">
    <property type="term" value="P:regulation of cell shape"/>
    <property type="evidence" value="ECO:0007669"/>
    <property type="project" value="UniProtKB-KW"/>
</dbReference>
<dbReference type="AlphaFoldDB" id="A0A841RED3"/>
<evidence type="ECO:0000256" key="5">
    <source>
        <dbReference type="ARBA" id="ARBA00022840"/>
    </source>
</evidence>
<dbReference type="GO" id="GO:0005737">
    <property type="term" value="C:cytoplasm"/>
    <property type="evidence" value="ECO:0007669"/>
    <property type="project" value="UniProtKB-SubCell"/>
</dbReference>
<dbReference type="UniPathway" id="UPA00219"/>
<dbReference type="NCBIfam" id="TIGR01143">
    <property type="entry name" value="murF"/>
    <property type="match status" value="1"/>
</dbReference>
<evidence type="ECO:0000259" key="14">
    <source>
        <dbReference type="Pfam" id="PF08245"/>
    </source>
</evidence>
<dbReference type="SUPFAM" id="SSF53623">
    <property type="entry name" value="MurD-like peptide ligases, catalytic domain"/>
    <property type="match status" value="1"/>
</dbReference>
<comment type="similarity">
    <text evidence="10">Belongs to the MurCDEF family. MurF subfamily.</text>
</comment>
<dbReference type="SUPFAM" id="SSF63418">
    <property type="entry name" value="MurE/MurF N-terminal domain"/>
    <property type="match status" value="1"/>
</dbReference>
<dbReference type="EC" id="6.3.2.10" evidence="10 11"/>
<evidence type="ECO:0000256" key="11">
    <source>
        <dbReference type="RuleBase" id="RU004136"/>
    </source>
</evidence>
<keyword evidence="1 10" id="KW-0963">Cytoplasm</keyword>
<feature type="domain" description="Mur ligase N-terminal catalytic" evidence="12">
    <location>
        <begin position="27"/>
        <end position="107"/>
    </location>
</feature>
<dbReference type="Gene3D" id="3.40.1390.10">
    <property type="entry name" value="MurE/MurF, N-terminal domain"/>
    <property type="match status" value="1"/>
</dbReference>
<evidence type="ECO:0000256" key="10">
    <source>
        <dbReference type="HAMAP-Rule" id="MF_02019"/>
    </source>
</evidence>
<feature type="domain" description="Mur ligase central" evidence="14">
    <location>
        <begin position="122"/>
        <end position="303"/>
    </location>
</feature>
<dbReference type="Pfam" id="PF02875">
    <property type="entry name" value="Mur_ligase_C"/>
    <property type="match status" value="1"/>
</dbReference>
<keyword evidence="5 10" id="KW-0067">ATP-binding</keyword>
<comment type="caution">
    <text evidence="15">The sequence shown here is derived from an EMBL/GenBank/DDBJ whole genome shotgun (WGS) entry which is preliminary data.</text>
</comment>
<evidence type="ECO:0000256" key="1">
    <source>
        <dbReference type="ARBA" id="ARBA00022490"/>
    </source>
</evidence>
<proteinExistence type="inferred from homology"/>
<dbReference type="GO" id="GO:0051301">
    <property type="term" value="P:cell division"/>
    <property type="evidence" value="ECO:0007669"/>
    <property type="project" value="UniProtKB-KW"/>
</dbReference>
<dbReference type="PANTHER" id="PTHR43024:SF1">
    <property type="entry name" value="UDP-N-ACETYLMURAMOYL-TRIPEPTIDE--D-ALANYL-D-ALANINE LIGASE"/>
    <property type="match status" value="1"/>
</dbReference>
<evidence type="ECO:0000259" key="12">
    <source>
        <dbReference type="Pfam" id="PF01225"/>
    </source>
</evidence>
<dbReference type="InterPro" id="IPR036565">
    <property type="entry name" value="Mur-like_cat_sf"/>
</dbReference>
<comment type="catalytic activity">
    <reaction evidence="10 11">
        <text>D-alanyl-D-alanine + UDP-N-acetyl-alpha-D-muramoyl-L-alanyl-gamma-D-glutamyl-meso-2,6-diaminopimelate + ATP = UDP-N-acetyl-alpha-D-muramoyl-L-alanyl-gamma-D-glutamyl-meso-2,6-diaminopimeloyl-D-alanyl-D-alanine + ADP + phosphate + H(+)</text>
        <dbReference type="Rhea" id="RHEA:28374"/>
        <dbReference type="ChEBI" id="CHEBI:15378"/>
        <dbReference type="ChEBI" id="CHEBI:30616"/>
        <dbReference type="ChEBI" id="CHEBI:43474"/>
        <dbReference type="ChEBI" id="CHEBI:57822"/>
        <dbReference type="ChEBI" id="CHEBI:61386"/>
        <dbReference type="ChEBI" id="CHEBI:83905"/>
        <dbReference type="ChEBI" id="CHEBI:456216"/>
        <dbReference type="EC" id="6.3.2.10"/>
    </reaction>
</comment>
<evidence type="ECO:0000259" key="13">
    <source>
        <dbReference type="Pfam" id="PF02875"/>
    </source>
</evidence>
<dbReference type="InterPro" id="IPR036615">
    <property type="entry name" value="Mur_ligase_C_dom_sf"/>
</dbReference>
<evidence type="ECO:0000313" key="15">
    <source>
        <dbReference type="EMBL" id="MBB6481976.1"/>
    </source>
</evidence>
<dbReference type="Proteomes" id="UP000587760">
    <property type="component" value="Unassembled WGS sequence"/>
</dbReference>
<keyword evidence="2 10" id="KW-0436">Ligase</keyword>
<dbReference type="GO" id="GO:0005524">
    <property type="term" value="F:ATP binding"/>
    <property type="evidence" value="ECO:0007669"/>
    <property type="project" value="UniProtKB-UniRule"/>
</dbReference>
<dbReference type="GO" id="GO:0071555">
    <property type="term" value="P:cell wall organization"/>
    <property type="evidence" value="ECO:0007669"/>
    <property type="project" value="UniProtKB-KW"/>
</dbReference>
<keyword evidence="7 10" id="KW-0573">Peptidoglycan synthesis</keyword>
<evidence type="ECO:0000256" key="3">
    <source>
        <dbReference type="ARBA" id="ARBA00022618"/>
    </source>
</evidence>
<accession>A0A841RED3</accession>
<dbReference type="HAMAP" id="MF_02019">
    <property type="entry name" value="MurF"/>
    <property type="match status" value="1"/>
</dbReference>
<gene>
    <name evidence="10" type="primary">murF</name>
    <name evidence="15" type="ORF">HNR50_003657</name>
</gene>
<organism evidence="15 16">
    <name type="scientific">Spirochaeta isovalerica</name>
    <dbReference type="NCBI Taxonomy" id="150"/>
    <lineage>
        <taxon>Bacteria</taxon>
        <taxon>Pseudomonadati</taxon>
        <taxon>Spirochaetota</taxon>
        <taxon>Spirochaetia</taxon>
        <taxon>Spirochaetales</taxon>
        <taxon>Spirochaetaceae</taxon>
        <taxon>Spirochaeta</taxon>
    </lineage>
</organism>
<dbReference type="SUPFAM" id="SSF53244">
    <property type="entry name" value="MurD-like peptide ligases, peptide-binding domain"/>
    <property type="match status" value="1"/>
</dbReference>
<dbReference type="GO" id="GO:0009252">
    <property type="term" value="P:peptidoglycan biosynthetic process"/>
    <property type="evidence" value="ECO:0007669"/>
    <property type="project" value="UniProtKB-UniRule"/>
</dbReference>
<dbReference type="InterPro" id="IPR013221">
    <property type="entry name" value="Mur_ligase_cen"/>
</dbReference>
<dbReference type="InterPro" id="IPR004101">
    <property type="entry name" value="Mur_ligase_C"/>
</dbReference>
<dbReference type="Pfam" id="PF08245">
    <property type="entry name" value="Mur_ligase_M"/>
    <property type="match status" value="1"/>
</dbReference>
<dbReference type="InterPro" id="IPR000713">
    <property type="entry name" value="Mur_ligase_N"/>
</dbReference>
<evidence type="ECO:0000256" key="9">
    <source>
        <dbReference type="ARBA" id="ARBA00023316"/>
    </source>
</evidence>
<dbReference type="InterPro" id="IPR051046">
    <property type="entry name" value="MurCDEF_CellWall_CoF430Synth"/>
</dbReference>
<dbReference type="Pfam" id="PF01225">
    <property type="entry name" value="Mur_ligase"/>
    <property type="match status" value="1"/>
</dbReference>
<dbReference type="InterPro" id="IPR035911">
    <property type="entry name" value="MurE/MurF_N"/>
</dbReference>
<feature type="domain" description="Mur ligase C-terminal" evidence="13">
    <location>
        <begin position="325"/>
        <end position="447"/>
    </location>
</feature>
<evidence type="ECO:0000256" key="8">
    <source>
        <dbReference type="ARBA" id="ARBA00023306"/>
    </source>
</evidence>
<keyword evidence="3 10" id="KW-0132">Cell division</keyword>
<evidence type="ECO:0000256" key="2">
    <source>
        <dbReference type="ARBA" id="ARBA00022598"/>
    </source>
</evidence>
<feature type="binding site" evidence="10">
    <location>
        <begin position="124"/>
        <end position="130"/>
    </location>
    <ligand>
        <name>ATP</name>
        <dbReference type="ChEBI" id="CHEBI:30616"/>
    </ligand>
</feature>
<dbReference type="Gene3D" id="3.90.190.20">
    <property type="entry name" value="Mur ligase, C-terminal domain"/>
    <property type="match status" value="1"/>
</dbReference>
<comment type="function">
    <text evidence="10 11">Involved in cell wall formation. Catalyzes the final step in the synthesis of UDP-N-acetylmuramoyl-pentapeptide, the precursor of murein.</text>
</comment>
<keyword evidence="9 10" id="KW-0961">Cell wall biogenesis/degradation</keyword>
<keyword evidence="16" id="KW-1185">Reference proteome</keyword>
<name>A0A841RED3_9SPIO</name>
<dbReference type="GO" id="GO:0047480">
    <property type="term" value="F:UDP-N-acetylmuramoyl-tripeptide-D-alanyl-D-alanine ligase activity"/>
    <property type="evidence" value="ECO:0007669"/>
    <property type="project" value="UniProtKB-UniRule"/>
</dbReference>
<dbReference type="EMBL" id="JACHGJ010000008">
    <property type="protein sequence ID" value="MBB6481976.1"/>
    <property type="molecule type" value="Genomic_DNA"/>
</dbReference>
<evidence type="ECO:0000256" key="4">
    <source>
        <dbReference type="ARBA" id="ARBA00022741"/>
    </source>
</evidence>
<keyword evidence="4 10" id="KW-0547">Nucleotide-binding</keyword>
<dbReference type="Gene3D" id="3.40.1190.10">
    <property type="entry name" value="Mur-like, catalytic domain"/>
    <property type="match status" value="1"/>
</dbReference>
<keyword evidence="8 10" id="KW-0131">Cell cycle</keyword>
<sequence length="459" mass="50003">MDRILFTAEKISEVLGQSWVGSPVEGVENVQIDSRKCGRGTLFVPLKGERTDGHLYLKDIAGAGTKLSLVDHKWYSENRGLVEELVSQRDMAFLPVAGTLEAMQQLAVYHMSLFPDLTVVGITGSNGKTTTKEILGAILSEFAETVVNEGNLNSDIGLPLSVFRVEERHEIAVFEMGMNREGEMDLLASIVKPDYAVITNIGTAHIGMLGSRDAIAQAKKQIFSCFDGKQTAIIPADDSYSDFLAEGIKGRVVFYGPEVSGPVRLVSGFSIEGCDLEIEGRPCHFSLPGEHNLANVRAAVAAAVEMGVDSALIARGIDSMKPLFGRGELIKGDITVLRDCYNANPDSTEQSLKLLRFWENRSVAVLGDMLELGDASREEHRRIGGIAAESGAEALFLFGKEMEEAFEAVRTSGYPGYSFWTIQYEELEAAVKEYVKKGDLVLLKGSRGVALERLTPLLT</sequence>
<reference evidence="15 16" key="1">
    <citation type="submission" date="2020-08" db="EMBL/GenBank/DDBJ databases">
        <title>Genomic Encyclopedia of Type Strains, Phase IV (KMG-IV): sequencing the most valuable type-strain genomes for metagenomic binning, comparative biology and taxonomic classification.</title>
        <authorList>
            <person name="Goeker M."/>
        </authorList>
    </citation>
    <scope>NUCLEOTIDE SEQUENCE [LARGE SCALE GENOMIC DNA]</scope>
    <source>
        <strain evidence="15 16">DSM 2461</strain>
    </source>
</reference>
<keyword evidence="6 10" id="KW-0133">Cell shape</keyword>
<evidence type="ECO:0000256" key="7">
    <source>
        <dbReference type="ARBA" id="ARBA00022984"/>
    </source>
</evidence>
<comment type="pathway">
    <text evidence="10 11">Cell wall biogenesis; peptidoglycan biosynthesis.</text>
</comment>
<dbReference type="InterPro" id="IPR005863">
    <property type="entry name" value="UDP-N-AcMur_synth"/>
</dbReference>
<dbReference type="RefSeq" id="WP_184748207.1">
    <property type="nucleotide sequence ID" value="NZ_JACHGJ010000008.1"/>
</dbReference>